<dbReference type="EMBL" id="UOFP01000270">
    <property type="protein sequence ID" value="VAW89434.1"/>
    <property type="molecule type" value="Genomic_DNA"/>
</dbReference>
<proteinExistence type="predicted"/>
<gene>
    <name evidence="1" type="ORF">MNBD_GAMMA18-186</name>
</gene>
<reference evidence="1" key="1">
    <citation type="submission" date="2018-06" db="EMBL/GenBank/DDBJ databases">
        <authorList>
            <person name="Zhirakovskaya E."/>
        </authorList>
    </citation>
    <scope>NUCLEOTIDE SEQUENCE</scope>
</reference>
<accession>A0A3B1A6Q4</accession>
<protein>
    <submittedName>
        <fullName evidence="1">Uncharacterized protein</fullName>
    </submittedName>
</protein>
<sequence>MKTIQLMLACTLLLAQLNSHATEPKTENIVDSIKPFESCTPASPHAQQALKQITELLDYQGEAITLCRSTTIPAMAAWSKLLRMEKHPYISWKKRPVTTPHISYNPNYLRQLEEARGEAIAQALLARQVGHHIKKHTDYQTPLAGLAPTPAQVTTTDYFVGILLARLGLNGEQLAQAQDALFNLAEQPEEGLLQQRQEQLLQGWLEGGGEPTTLPEIALTSRW</sequence>
<evidence type="ECO:0000313" key="1">
    <source>
        <dbReference type="EMBL" id="VAW89434.1"/>
    </source>
</evidence>
<organism evidence="1">
    <name type="scientific">hydrothermal vent metagenome</name>
    <dbReference type="NCBI Taxonomy" id="652676"/>
    <lineage>
        <taxon>unclassified sequences</taxon>
        <taxon>metagenomes</taxon>
        <taxon>ecological metagenomes</taxon>
    </lineage>
</organism>
<name>A0A3B1A6Q4_9ZZZZ</name>
<dbReference type="AlphaFoldDB" id="A0A3B1A6Q4"/>